<gene>
    <name evidence="2" type="ORF">TKK_020730</name>
</gene>
<protein>
    <submittedName>
        <fullName evidence="2">Uncharacterized protein</fullName>
    </submittedName>
</protein>
<proteinExistence type="predicted"/>
<evidence type="ECO:0000313" key="3">
    <source>
        <dbReference type="Proteomes" id="UP001627154"/>
    </source>
</evidence>
<comment type="caution">
    <text evidence="2">The sequence shown here is derived from an EMBL/GenBank/DDBJ whole genome shotgun (WGS) entry which is preliminary data.</text>
</comment>
<organism evidence="2 3">
    <name type="scientific">Trichogramma kaykai</name>
    <dbReference type="NCBI Taxonomy" id="54128"/>
    <lineage>
        <taxon>Eukaryota</taxon>
        <taxon>Metazoa</taxon>
        <taxon>Ecdysozoa</taxon>
        <taxon>Arthropoda</taxon>
        <taxon>Hexapoda</taxon>
        <taxon>Insecta</taxon>
        <taxon>Pterygota</taxon>
        <taxon>Neoptera</taxon>
        <taxon>Endopterygota</taxon>
        <taxon>Hymenoptera</taxon>
        <taxon>Apocrita</taxon>
        <taxon>Proctotrupomorpha</taxon>
        <taxon>Chalcidoidea</taxon>
        <taxon>Trichogrammatidae</taxon>
        <taxon>Trichogramma</taxon>
    </lineage>
</organism>
<accession>A0ABD2VRG6</accession>
<name>A0ABD2VRG6_9HYME</name>
<keyword evidence="3" id="KW-1185">Reference proteome</keyword>
<dbReference type="EMBL" id="JBJJXI010000199">
    <property type="protein sequence ID" value="KAL3383363.1"/>
    <property type="molecule type" value="Genomic_DNA"/>
</dbReference>
<dbReference type="AlphaFoldDB" id="A0ABD2VRG6"/>
<feature type="region of interest" description="Disordered" evidence="1">
    <location>
        <begin position="66"/>
        <end position="105"/>
    </location>
</feature>
<evidence type="ECO:0000313" key="2">
    <source>
        <dbReference type="EMBL" id="KAL3383363.1"/>
    </source>
</evidence>
<sequence>MADRKKLSSSFYDREVPGFVVQIEDDGVTITARCVKCQSSLRNLDANRLKRHRQYCDRKRLFPNRSHIENRTSPRNWTGSPAKDTRPLRDQQQQQHPADSVDGNNYRARLVGASSSFRDASPMVADRRGSPCCWPDRKEEPNHDLVKYLSERQRSEAQQEVAELRLNNKILARDNRRLASVLLRTQKKMNSLRYHLNGLCSISLVNASNPNYIV</sequence>
<reference evidence="2 3" key="1">
    <citation type="journal article" date="2024" name="bioRxiv">
        <title>A reference genome for Trichogramma kaykai: A tiny desert-dwelling parasitoid wasp with competing sex-ratio distorters.</title>
        <authorList>
            <person name="Culotta J."/>
            <person name="Lindsey A.R."/>
        </authorList>
    </citation>
    <scope>NUCLEOTIDE SEQUENCE [LARGE SCALE GENOMIC DNA]</scope>
    <source>
        <strain evidence="2 3">KSX58</strain>
    </source>
</reference>
<dbReference type="Proteomes" id="UP001627154">
    <property type="component" value="Unassembled WGS sequence"/>
</dbReference>
<evidence type="ECO:0000256" key="1">
    <source>
        <dbReference type="SAM" id="MobiDB-lite"/>
    </source>
</evidence>